<protein>
    <recommendedName>
        <fullName evidence="1">ATP-dependent DNA helicase</fullName>
        <ecNumber evidence="1">5.6.2.3</ecNumber>
    </recommendedName>
</protein>
<dbReference type="GO" id="GO:0005524">
    <property type="term" value="F:ATP binding"/>
    <property type="evidence" value="ECO:0007669"/>
    <property type="project" value="UniProtKB-KW"/>
</dbReference>
<evidence type="ECO:0000256" key="2">
    <source>
        <dbReference type="SAM" id="MobiDB-lite"/>
    </source>
</evidence>
<dbReference type="Gene3D" id="3.40.50.300">
    <property type="entry name" value="P-loop containing nucleotide triphosphate hydrolases"/>
    <property type="match status" value="1"/>
</dbReference>
<dbReference type="GO" id="GO:0006310">
    <property type="term" value="P:DNA recombination"/>
    <property type="evidence" value="ECO:0007669"/>
    <property type="project" value="UniProtKB-KW"/>
</dbReference>
<dbReference type="InterPro" id="IPR027417">
    <property type="entry name" value="P-loop_NTPase"/>
</dbReference>
<feature type="region of interest" description="Disordered" evidence="2">
    <location>
        <begin position="277"/>
        <end position="308"/>
    </location>
</feature>
<comment type="similarity">
    <text evidence="1">Belongs to the helicase family.</text>
</comment>
<dbReference type="STRING" id="946122.A0A0C2WMK9"/>
<feature type="domain" description="DUF6570" evidence="5">
    <location>
        <begin position="417"/>
        <end position="549"/>
    </location>
</feature>
<dbReference type="HOGENOM" id="CLU_001393_0_0_1"/>
<keyword evidence="1" id="KW-0378">Hydrolase</keyword>
<dbReference type="InterPro" id="IPR046700">
    <property type="entry name" value="DUF6570"/>
</dbReference>
<keyword evidence="1" id="KW-0234">DNA repair</keyword>
<dbReference type="GO" id="GO:0006281">
    <property type="term" value="P:DNA repair"/>
    <property type="evidence" value="ECO:0007669"/>
    <property type="project" value="UniProtKB-KW"/>
</dbReference>
<evidence type="ECO:0000256" key="1">
    <source>
        <dbReference type="RuleBase" id="RU363044"/>
    </source>
</evidence>
<evidence type="ECO:0000313" key="6">
    <source>
        <dbReference type="EMBL" id="KIL57946.1"/>
    </source>
</evidence>
<evidence type="ECO:0000259" key="5">
    <source>
        <dbReference type="Pfam" id="PF20209"/>
    </source>
</evidence>
<dbReference type="Pfam" id="PF20209">
    <property type="entry name" value="DUF6570"/>
    <property type="match status" value="1"/>
</dbReference>
<dbReference type="SUPFAM" id="SSF52540">
    <property type="entry name" value="P-loop containing nucleoside triphosphate hydrolases"/>
    <property type="match status" value="2"/>
</dbReference>
<dbReference type="EMBL" id="KN818352">
    <property type="protein sequence ID" value="KIL57946.1"/>
    <property type="molecule type" value="Genomic_DNA"/>
</dbReference>
<dbReference type="OrthoDB" id="3259294at2759"/>
<keyword evidence="1" id="KW-0227">DNA damage</keyword>
<dbReference type="Proteomes" id="UP000054549">
    <property type="component" value="Unassembled WGS sequence"/>
</dbReference>
<name>A0A0C2WMK9_AMAMK</name>
<dbReference type="PANTHER" id="PTHR47642">
    <property type="entry name" value="ATP-DEPENDENT DNA HELICASE"/>
    <property type="match status" value="1"/>
</dbReference>
<dbReference type="InParanoid" id="A0A0C2WMK9"/>
<accession>A0A0C2WMK9</accession>
<dbReference type="Pfam" id="PF05970">
    <property type="entry name" value="PIF1"/>
    <property type="match status" value="1"/>
</dbReference>
<dbReference type="GO" id="GO:0000723">
    <property type="term" value="P:telomere maintenance"/>
    <property type="evidence" value="ECO:0007669"/>
    <property type="project" value="InterPro"/>
</dbReference>
<keyword evidence="1" id="KW-0233">DNA recombination</keyword>
<keyword evidence="1" id="KW-0347">Helicase</keyword>
<sequence length="2231" mass="252520">MKPYLTEVLQHQLADFTFQYVDHTEQKDQYSDLHYVHVDFPLHKLVALIPVSVGRKLADLHGMRVSSRATTALLQNHFLSHNCQDCSNFVSIFSVEAPKGKKMIPNGADVQGLHDLSGSRVEMTDEEKVHQKREQTKRRVHDFRERALTAADLEVHVDLTDEEKEQQKREQTRLRVCKYRERGIYVANLNAPVIVTDDEKAQQTRERTRLRVHEFRERATLAAVSDAQVELAVEENMQQKKKQHKTSIQSSHTKYEHIDGERKQHMREQARLRVQRYRQKDPVHAGKKSSVAGQKSEQSTGVSQTQSKAQSLMDNLVDVFPPQPLTRSLAHTIVTSACKKMGKKNIEEAGCAVCGQLTPLKHLSKLKSVKNILHVLEAPGSSRQERHCETVCIKEFPVVIDHSCVHICNPCRAALRQGKVPKYALAKGLWIGAVPEELSALRFVERMLVARVRHSCCAIRIASGMRKMKANAIAFRSPLPKVYDMLPPPKEDIEDILAIMFTGPCSPTAADFLRTPFLVRRNHVKQALNWLILNHADYADVKVSDSNLHSYPEDMPPVSVEFKQMESNKTPEGTSVFDIDEEDGTEEGVCSFTVHGLTGEQLNIMTTNTLKAKALHHLNSQGKFLAIGHDAHAESIWKNPHLYPQMFPWLFPYGLGGIGSVPSLAEHEHKRRLLMYHDKRFQTDPNFPFIAFSHEQVKTASSNSFLLAEKRIFDDISGRLLSIDGQALNSILERMSKDEFVEPITDGEKQCFQLIRDLDHVSGTVKGSNTSKKWMRNEIWSLVAHCGAPFWYITLSPADVKHPICLYYSGSDELFEPTILPYDERLRCICNNPVACARFFHFVVTTFVTDVLGVGTAHMGLYGQTKAYYGTVEQQGRLALHLHMMIWIKGNLTPQEMRNLLLDTNSDFQQKIVAWVESCQIGEFVTGTQEEVLQRVQEKAKSPDYKDPTETLPEAPPPMCSVQCKTCKKCRRLDVWWEQFEDTVDDIVSKSNIHNCDRGTNKDGSRSKKMMYVGCRANKYGTCKARFPRPTFKVTQIDPETGSLNLKKGEPWMNSITTYLTYIFRCNTDVTSMWSGTALKAVIVYISDYITKTGLKTHVIFDAIRSIFDKNRDILGSSLPEKEKARQLLNKMVNLLSTKAEMGAPMVCMYLLGNPDHYTSHKFVPFYWKSYVNEVHKAWDQAASGSTNDKVAIIKVRNRVIGLSPVYDYIYRPAELEDMCLYDFARRCERKRIPSRKSKSNTVEVDDDEDGELCGDIEEEEHGGAHELINDEENDETKYGNDTEHCTAFKLPRNTYKFNDKHPLVDTHAMHVKPDKDNIVVNFIGGILPRCDQGDRESYCLTMLTLFKSWRTGHSLKKSDSSWDETFEEHPFTARQCQLLKNFNIRYECLDARDDYRAQLRAGKVSPFFMFGDEDTGHDEDQLLEDCFVDPKGADVTEAVPHHLSSVLGTKELKQQREITDIRAVMRQTGWTNELCPYNANFSARPIIPEVNLAGSDWKAVVQLHKQKVLEERNKRCRPTDSMEKGLTCHSSAPNQVRIVDKSYLQRKYYTTAFEVSIDSICTNFQLNQEQERAFKIIAHHVVMPTSEQLKMYIGGMGGTGKSQVIKAICSFFATRTEAHRFISVAPTGTAAALLAGSTYHSVFGINDMNGNATEKVLTQVRTRLQGVDYVFLDEVSMLSCHDLYRISSQLSRVLNKLDQPFGGINIIFAGDFAQLPPPMGGEHVSLYSRTVGRLATSLRSQEEAMGRAVWHQVTTVVILWQNMRQRVNTDEDNKLRRALENMRYKDCTPEDLLFLKSRVTSLQAGRPSICDPKFRNVSIITAKNIQKDEINRLGCIKFSQETGQELTQFYSEDTLKSTGNDNVASRKKSTRKISRISDELQQVIWNLPHSSADKQVPGKLSLCLGLPVLLKCNVATELCITNGQEATVVGWQSTLGSRNQLLLDTLFVKLVNPPTCVALDGLPQNVVPLTCTTSAITCRLPDDSKISLSRSQVEVLPNFAMTDFASQGKTRPYNPVDLFNCRSHQAYYTALSRSATAEGTVILQGFDARKITGKASGALRQELRDLELLDEITKLKYESKLLSTICGDRRNTLIHAYRTHKGMSYVPSIVHHSIRWNKSDPMLDPVEDDVHWKIVQKSDVIDRSKHSSDKDCSFVPAKGSVPLNAAKRKLSLVDSTEDKPAKKIHAAGSSVSEKDTAYSISTTVPSGFSWHHNSCAYDSVSYWKYVIEFM</sequence>
<keyword evidence="7" id="KW-1185">Reference proteome</keyword>
<dbReference type="InterPro" id="IPR025476">
    <property type="entry name" value="Helitron_helicase-like"/>
</dbReference>
<feature type="compositionally biased region" description="Polar residues" evidence="2">
    <location>
        <begin position="291"/>
        <end position="308"/>
    </location>
</feature>
<dbReference type="Pfam" id="PF14214">
    <property type="entry name" value="Helitron_like_N"/>
    <property type="match status" value="1"/>
</dbReference>
<feature type="region of interest" description="Disordered" evidence="2">
    <location>
        <begin position="235"/>
        <end position="265"/>
    </location>
</feature>
<proteinExistence type="inferred from homology"/>
<feature type="domain" description="Helitron helicase-like" evidence="4">
    <location>
        <begin position="673"/>
        <end position="886"/>
    </location>
</feature>
<dbReference type="GO" id="GO:0016887">
    <property type="term" value="F:ATP hydrolysis activity"/>
    <property type="evidence" value="ECO:0007669"/>
    <property type="project" value="RHEA"/>
</dbReference>
<gene>
    <name evidence="6" type="ORF">M378DRAFT_15905</name>
</gene>
<dbReference type="EC" id="5.6.2.3" evidence="1"/>
<organism evidence="6 7">
    <name type="scientific">Amanita muscaria (strain Koide BX008)</name>
    <dbReference type="NCBI Taxonomy" id="946122"/>
    <lineage>
        <taxon>Eukaryota</taxon>
        <taxon>Fungi</taxon>
        <taxon>Dikarya</taxon>
        <taxon>Basidiomycota</taxon>
        <taxon>Agaricomycotina</taxon>
        <taxon>Agaricomycetes</taxon>
        <taxon>Agaricomycetidae</taxon>
        <taxon>Agaricales</taxon>
        <taxon>Pluteineae</taxon>
        <taxon>Amanitaceae</taxon>
        <taxon>Amanita</taxon>
    </lineage>
</organism>
<dbReference type="GO" id="GO:0043139">
    <property type="term" value="F:5'-3' DNA helicase activity"/>
    <property type="evidence" value="ECO:0007669"/>
    <property type="project" value="UniProtKB-EC"/>
</dbReference>
<evidence type="ECO:0000259" key="4">
    <source>
        <dbReference type="Pfam" id="PF14214"/>
    </source>
</evidence>
<feature type="compositionally biased region" description="Basic and acidic residues" evidence="2">
    <location>
        <begin position="253"/>
        <end position="265"/>
    </location>
</feature>
<feature type="domain" description="DNA helicase Pif1-like DEAD-box helicase" evidence="3">
    <location>
        <begin position="1566"/>
        <end position="1773"/>
    </location>
</feature>
<comment type="catalytic activity">
    <reaction evidence="1">
        <text>ATP + H2O = ADP + phosphate + H(+)</text>
        <dbReference type="Rhea" id="RHEA:13065"/>
        <dbReference type="ChEBI" id="CHEBI:15377"/>
        <dbReference type="ChEBI" id="CHEBI:15378"/>
        <dbReference type="ChEBI" id="CHEBI:30616"/>
        <dbReference type="ChEBI" id="CHEBI:43474"/>
        <dbReference type="ChEBI" id="CHEBI:456216"/>
        <dbReference type="EC" id="5.6.2.3"/>
    </reaction>
</comment>
<reference evidence="6 7" key="1">
    <citation type="submission" date="2014-04" db="EMBL/GenBank/DDBJ databases">
        <title>Evolutionary Origins and Diversification of the Mycorrhizal Mutualists.</title>
        <authorList>
            <consortium name="DOE Joint Genome Institute"/>
            <consortium name="Mycorrhizal Genomics Consortium"/>
            <person name="Kohler A."/>
            <person name="Kuo A."/>
            <person name="Nagy L.G."/>
            <person name="Floudas D."/>
            <person name="Copeland A."/>
            <person name="Barry K.W."/>
            <person name="Cichocki N."/>
            <person name="Veneault-Fourrey C."/>
            <person name="LaButti K."/>
            <person name="Lindquist E.A."/>
            <person name="Lipzen A."/>
            <person name="Lundell T."/>
            <person name="Morin E."/>
            <person name="Murat C."/>
            <person name="Riley R."/>
            <person name="Ohm R."/>
            <person name="Sun H."/>
            <person name="Tunlid A."/>
            <person name="Henrissat B."/>
            <person name="Grigoriev I.V."/>
            <person name="Hibbett D.S."/>
            <person name="Martin F."/>
        </authorList>
    </citation>
    <scope>NUCLEOTIDE SEQUENCE [LARGE SCALE GENOMIC DNA]</scope>
    <source>
        <strain evidence="6 7">Koide BX008</strain>
    </source>
</reference>
<comment type="cofactor">
    <cofactor evidence="1">
        <name>Mg(2+)</name>
        <dbReference type="ChEBI" id="CHEBI:18420"/>
    </cofactor>
</comment>
<keyword evidence="1" id="KW-0067">ATP-binding</keyword>
<evidence type="ECO:0000313" key="7">
    <source>
        <dbReference type="Proteomes" id="UP000054549"/>
    </source>
</evidence>
<dbReference type="InterPro" id="IPR051055">
    <property type="entry name" value="PIF1_helicase"/>
</dbReference>
<dbReference type="InterPro" id="IPR010285">
    <property type="entry name" value="DNA_helicase_pif1-like_DEAD"/>
</dbReference>
<keyword evidence="1" id="KW-0547">Nucleotide-binding</keyword>
<evidence type="ECO:0000259" key="3">
    <source>
        <dbReference type="Pfam" id="PF05970"/>
    </source>
</evidence>